<feature type="transmembrane region" description="Helical" evidence="2">
    <location>
        <begin position="102"/>
        <end position="123"/>
    </location>
</feature>
<dbReference type="RefSeq" id="XP_007328547.1">
    <property type="nucleotide sequence ID" value="XM_007328485.1"/>
</dbReference>
<feature type="region of interest" description="Disordered" evidence="1">
    <location>
        <begin position="238"/>
        <end position="267"/>
    </location>
</feature>
<keyword evidence="2" id="KW-0472">Membrane</keyword>
<dbReference type="OMA" id="MPMRHAQ"/>
<keyword evidence="5" id="KW-1185">Reference proteome</keyword>
<reference evidence="5" key="1">
    <citation type="journal article" date="2012" name="Proc. Natl. Acad. Sci. U.S.A.">
        <title>Genome sequence of the button mushroom Agaricus bisporus reveals mechanisms governing adaptation to a humic-rich ecological niche.</title>
        <authorList>
            <person name="Morin E."/>
            <person name="Kohler A."/>
            <person name="Baker A.R."/>
            <person name="Foulongne-Oriol M."/>
            <person name="Lombard V."/>
            <person name="Nagy L.G."/>
            <person name="Ohm R.A."/>
            <person name="Patyshakuliyeva A."/>
            <person name="Brun A."/>
            <person name="Aerts A.L."/>
            <person name="Bailey A.M."/>
            <person name="Billette C."/>
            <person name="Coutinho P.M."/>
            <person name="Deakin G."/>
            <person name="Doddapaneni H."/>
            <person name="Floudas D."/>
            <person name="Grimwood J."/>
            <person name="Hilden K."/>
            <person name="Kuees U."/>
            <person name="LaButti K.M."/>
            <person name="Lapidus A."/>
            <person name="Lindquist E.A."/>
            <person name="Lucas S.M."/>
            <person name="Murat C."/>
            <person name="Riley R.W."/>
            <person name="Salamov A.A."/>
            <person name="Schmutz J."/>
            <person name="Subramanian V."/>
            <person name="Woesten H.A.B."/>
            <person name="Xu J."/>
            <person name="Eastwood D.C."/>
            <person name="Foster G.D."/>
            <person name="Sonnenberg A.S."/>
            <person name="Cullen D."/>
            <person name="de Vries R.P."/>
            <person name="Lundell T."/>
            <person name="Hibbett D.S."/>
            <person name="Henrissat B."/>
            <person name="Burton K.S."/>
            <person name="Kerrigan R.W."/>
            <person name="Challen M.P."/>
            <person name="Grigoriev I.V."/>
            <person name="Martin F."/>
        </authorList>
    </citation>
    <scope>NUCLEOTIDE SEQUENCE [LARGE SCALE GENOMIC DNA]</scope>
    <source>
        <strain evidence="5">JB137-S8 / ATCC MYA-4627 / FGSC 10392</strain>
    </source>
</reference>
<dbReference type="KEGG" id="abp:AGABI1DRAFT112720"/>
<dbReference type="HOGENOM" id="CLU_094671_0_0_1"/>
<dbReference type="GeneID" id="18823749"/>
<dbReference type="Proteomes" id="UP000008493">
    <property type="component" value="Unassembled WGS sequence"/>
</dbReference>
<dbReference type="InterPro" id="IPR013715">
    <property type="entry name" value="DUF1746"/>
</dbReference>
<keyword evidence="2" id="KW-1133">Transmembrane helix</keyword>
<dbReference type="GO" id="GO:0005783">
    <property type="term" value="C:endoplasmic reticulum"/>
    <property type="evidence" value="ECO:0007669"/>
    <property type="project" value="TreeGrafter"/>
</dbReference>
<dbReference type="PANTHER" id="PTHR39405">
    <property type="entry name" value="DSC E3 UBIQUITIN LIGASE COMPLEX SUBUNIT 4"/>
    <property type="match status" value="1"/>
</dbReference>
<proteinExistence type="predicted"/>
<protein>
    <recommendedName>
        <fullName evidence="3">DUF1746 domain-containing protein</fullName>
    </recommendedName>
</protein>
<organism evidence="4 5">
    <name type="scientific">Agaricus bisporus var. burnettii (strain JB137-S8 / ATCC MYA-4627 / FGSC 10392)</name>
    <name type="common">White button mushroom</name>
    <dbReference type="NCBI Taxonomy" id="597362"/>
    <lineage>
        <taxon>Eukaryota</taxon>
        <taxon>Fungi</taxon>
        <taxon>Dikarya</taxon>
        <taxon>Basidiomycota</taxon>
        <taxon>Agaricomycotina</taxon>
        <taxon>Agaricomycetes</taxon>
        <taxon>Agaricomycetidae</taxon>
        <taxon>Agaricales</taxon>
        <taxon>Agaricineae</taxon>
        <taxon>Agaricaceae</taxon>
        <taxon>Agaricus</taxon>
    </lineage>
</organism>
<dbReference type="InParanoid" id="K5XCY8"/>
<evidence type="ECO:0000313" key="5">
    <source>
        <dbReference type="Proteomes" id="UP000008493"/>
    </source>
</evidence>
<dbReference type="OrthoDB" id="5428737at2759"/>
<dbReference type="GO" id="GO:0032933">
    <property type="term" value="P:SREBP signaling pathway"/>
    <property type="evidence" value="ECO:0007669"/>
    <property type="project" value="InterPro"/>
</dbReference>
<dbReference type="InterPro" id="IPR038967">
    <property type="entry name" value="Dsc4-like"/>
</dbReference>
<dbReference type="Pfam" id="PF08508">
    <property type="entry name" value="DUF1746"/>
    <property type="match status" value="1"/>
</dbReference>
<gene>
    <name evidence="4" type="ORF">AGABI1DRAFT_112720</name>
</gene>
<dbReference type="AlphaFoldDB" id="K5XCY8"/>
<dbReference type="eggNOG" id="ENOG502S8Z6">
    <property type="taxonomic scope" value="Eukaryota"/>
</dbReference>
<dbReference type="EMBL" id="JH971388">
    <property type="protein sequence ID" value="EKM81017.1"/>
    <property type="molecule type" value="Genomic_DNA"/>
</dbReference>
<feature type="transmembrane region" description="Helical" evidence="2">
    <location>
        <begin position="20"/>
        <end position="38"/>
    </location>
</feature>
<name>K5XCY8_AGABU</name>
<sequence>MHTRYYAQRQHLVQSLDTLVHQLFTLSFLMSPSVLIYLSRLLVQMQCGRPREFDPTYSLRVFYGLILLCNTIILWIHALQGASEGRGLIIDFIGMSYAPSKLQLLLLDFVILFLQFLTTIISYETQLYYTSAETDPQDVLLPETSVSNTLGGEYSSLASQDPRFLSPSDLNLPEAMIIKEPTMSQTPCIVDLRLSPIIRRLRNPAPPLPTSSDSLLPLPNTTSLPLPAGLRMIMSASANARTRRERERNGASNGNRSEDGRIPGGLG</sequence>
<feature type="domain" description="DUF1746" evidence="3">
    <location>
        <begin position="15"/>
        <end position="117"/>
    </location>
</feature>
<evidence type="ECO:0000256" key="2">
    <source>
        <dbReference type="SAM" id="Phobius"/>
    </source>
</evidence>
<dbReference type="PANTHER" id="PTHR39405:SF1">
    <property type="entry name" value="DSC E3 UBIQUITIN LIGASE COMPLEX SUBUNIT 4"/>
    <property type="match status" value="1"/>
</dbReference>
<accession>K5XCY8</accession>
<dbReference type="GO" id="GO:0044695">
    <property type="term" value="C:Dsc E3 ubiquitin ligase complex"/>
    <property type="evidence" value="ECO:0007669"/>
    <property type="project" value="InterPro"/>
</dbReference>
<evidence type="ECO:0000256" key="1">
    <source>
        <dbReference type="SAM" id="MobiDB-lite"/>
    </source>
</evidence>
<feature type="transmembrane region" description="Helical" evidence="2">
    <location>
        <begin position="59"/>
        <end position="82"/>
    </location>
</feature>
<evidence type="ECO:0000259" key="3">
    <source>
        <dbReference type="Pfam" id="PF08508"/>
    </source>
</evidence>
<keyword evidence="2" id="KW-0812">Transmembrane</keyword>
<evidence type="ECO:0000313" key="4">
    <source>
        <dbReference type="EMBL" id="EKM81017.1"/>
    </source>
</evidence>